<proteinExistence type="inferred from homology"/>
<evidence type="ECO:0000256" key="3">
    <source>
        <dbReference type="SAM" id="Phobius"/>
    </source>
</evidence>
<dbReference type="EMBL" id="QSUB01000002">
    <property type="protein sequence ID" value="RGN05576.1"/>
    <property type="molecule type" value="Genomic_DNA"/>
</dbReference>
<dbReference type="Gene3D" id="1.10.10.1320">
    <property type="entry name" value="Anti-sigma factor, zinc-finger domain"/>
    <property type="match status" value="1"/>
</dbReference>
<gene>
    <name evidence="5" type="ORF">DXB81_06030</name>
</gene>
<evidence type="ECO:0000313" key="5">
    <source>
        <dbReference type="EMBL" id="RGN05576.1"/>
    </source>
</evidence>
<sequence length="244" mass="28078">MKISCDVIEDLLPLYVDDMVSEDSRQLVEEHLKECTTCQKMMEEMKKENSLGHGKEGLADAERKAIEPLKKIRRKIRRKRIAAVLMAAVLVAATGGIGHYWYYDKKSYISWEDAGITVRDGKIYAGINPTGRLSAVVSVDQKNMFYMMSETAWTRKEYPADIDTERELWDVKDLQEAHDRGVNAVTDETSMPSGIENIYYVDPENIKEAFRLWDYQDDPQEAQQKEEELAAKCHLIWSAEDTDK</sequence>
<dbReference type="Proteomes" id="UP000261222">
    <property type="component" value="Unassembled WGS sequence"/>
</dbReference>
<dbReference type="AlphaFoldDB" id="A0A3E5A849"/>
<comment type="similarity">
    <text evidence="1">Belongs to the zinc-associated anti-sigma factor (ZAS) superfamily. Anti-sigma-W factor family.</text>
</comment>
<dbReference type="InterPro" id="IPR027383">
    <property type="entry name" value="Znf_put"/>
</dbReference>
<dbReference type="InterPro" id="IPR041916">
    <property type="entry name" value="Anti_sigma_zinc_sf"/>
</dbReference>
<evidence type="ECO:0000256" key="1">
    <source>
        <dbReference type="ARBA" id="ARBA00024353"/>
    </source>
</evidence>
<keyword evidence="3" id="KW-0812">Transmembrane</keyword>
<dbReference type="Pfam" id="PF13490">
    <property type="entry name" value="zf-HC2"/>
    <property type="match status" value="1"/>
</dbReference>
<dbReference type="RefSeq" id="WP_117738970.1">
    <property type="nucleotide sequence ID" value="NZ_QSUB01000002.1"/>
</dbReference>
<feature type="domain" description="Putative zinc-finger" evidence="4">
    <location>
        <begin position="5"/>
        <end position="39"/>
    </location>
</feature>
<evidence type="ECO:0000259" key="4">
    <source>
        <dbReference type="Pfam" id="PF13490"/>
    </source>
</evidence>
<feature type="transmembrane region" description="Helical" evidence="3">
    <location>
        <begin position="81"/>
        <end position="102"/>
    </location>
</feature>
<organism evidence="5 6">
    <name type="scientific">Blautia obeum</name>
    <dbReference type="NCBI Taxonomy" id="40520"/>
    <lineage>
        <taxon>Bacteria</taxon>
        <taxon>Bacillati</taxon>
        <taxon>Bacillota</taxon>
        <taxon>Clostridia</taxon>
        <taxon>Lachnospirales</taxon>
        <taxon>Lachnospiraceae</taxon>
        <taxon>Blautia</taxon>
    </lineage>
</organism>
<comment type="caution">
    <text evidence="5">The sequence shown here is derived from an EMBL/GenBank/DDBJ whole genome shotgun (WGS) entry which is preliminary data.</text>
</comment>
<protein>
    <recommendedName>
        <fullName evidence="2">Anti-sigma-W factor RsiW</fullName>
    </recommendedName>
</protein>
<accession>A0A3E5A849</accession>
<evidence type="ECO:0000256" key="2">
    <source>
        <dbReference type="ARBA" id="ARBA00024438"/>
    </source>
</evidence>
<name>A0A3E5A849_9FIRM</name>
<evidence type="ECO:0000313" key="6">
    <source>
        <dbReference type="Proteomes" id="UP000261222"/>
    </source>
</evidence>
<reference evidence="5 6" key="1">
    <citation type="submission" date="2018-08" db="EMBL/GenBank/DDBJ databases">
        <title>A genome reference for cultivated species of the human gut microbiota.</title>
        <authorList>
            <person name="Zou Y."/>
            <person name="Xue W."/>
            <person name="Luo G."/>
        </authorList>
    </citation>
    <scope>NUCLEOTIDE SEQUENCE [LARGE SCALE GENOMIC DNA]</scope>
    <source>
        <strain evidence="5 6">OM06-11AA</strain>
    </source>
</reference>
<keyword evidence="3" id="KW-0472">Membrane</keyword>
<keyword evidence="3" id="KW-1133">Transmembrane helix</keyword>